<feature type="domain" description="Centrosomal protein of 76 kDa C-terminal" evidence="3">
    <location>
        <begin position="1131"/>
        <end position="1252"/>
    </location>
</feature>
<organism evidence="5 6">
    <name type="scientific">Rhipicephalus microplus</name>
    <name type="common">Cattle tick</name>
    <name type="synonym">Boophilus microplus</name>
    <dbReference type="NCBI Taxonomy" id="6941"/>
    <lineage>
        <taxon>Eukaryota</taxon>
        <taxon>Metazoa</taxon>
        <taxon>Ecdysozoa</taxon>
        <taxon>Arthropoda</taxon>
        <taxon>Chelicerata</taxon>
        <taxon>Arachnida</taxon>
        <taxon>Acari</taxon>
        <taxon>Parasitiformes</taxon>
        <taxon>Ixodida</taxon>
        <taxon>Ixodoidea</taxon>
        <taxon>Ixodidae</taxon>
        <taxon>Rhipicephalinae</taxon>
        <taxon>Rhipicephalus</taxon>
        <taxon>Boophilus</taxon>
    </lineage>
</organism>
<dbReference type="Pfam" id="PF24652">
    <property type="entry name" value="CEP76_C"/>
    <property type="match status" value="1"/>
</dbReference>
<feature type="domain" description="CEP76/DRC7 peptidase-like" evidence="4">
    <location>
        <begin position="1003"/>
        <end position="1059"/>
    </location>
</feature>
<evidence type="ECO:0000313" key="6">
    <source>
        <dbReference type="Proteomes" id="UP000821866"/>
    </source>
</evidence>
<dbReference type="InterPro" id="IPR052434">
    <property type="entry name" value="Tectonic-like_complex_comp"/>
</dbReference>
<accession>A0A9J6E7L2</accession>
<sequence>MVGEAKPLCRHTDPLDSPELVRQRVTVPHSLQPLFTAEAEEEVIEKALRKRREALARWKSSASSALRQSAELAEKTLVEEATEFFTRKWTKEATSGSAKEIKDKELKEAGRSSTFGAGEITSQGAAADVNETSREADEDEENLLTSGDYVPDVPELACKIVKAEYKPRVDASLHFPSSSKVPLSAKVGDAAGHEDDTRDRSRLCSPMRNNLCRFAMNQMEHRLVNQGELQWFTSGGAVKTTRIAIGDKPYRLRSYEDNARAFSPRYTKAMNCVPYRCDSEPELELELDVSSLKFQHHPLFSSEHVLAAQLTSLYDAYAALALSGHQASPPCKEEMNSLREGLDKLNEEASEREFFQIRRKILDVIEQRQKADAQTDTLKAVVEKMKRVWEDMEQLRRTQGYTSTAVTLKFRRRHRRTESEGATESTPPQDAPAEEELFSEEVELRRLLQQVDWMEYEMRLHLWHQQKQIKVYETRGVLSQKLADVPVPIPEAEQTTSNTCLAAVHFASEKTVSTLHAGVGCGVRLEVGRGGPLWLSLNGQLSCSLAWADNAAGRNVVIRTGTAMNARARVRQTKSGKGRLGTILNRSKLRALAQEQQGNLTSSAMLPLKSKDSSSGGGLEFCDKVELERNPRFSLLMLRNSGVAQFRDFAMVPLMINEYTVPLMEKIYAKEARKESLPGHVHHDPIEARQARMSHAIKEMREQVLRQVYESQTHRVLEDIVIEEKMPFIGSLGFGLLKLAKRRRPLRPSRRERRRVTGQSAAAADAQILVTVLRASNVPVRRDTDASSMHRAPRATSSYSGLLDDVMEYQVRPFVEIMFQQRTARTFVADGPHPTWNQELRLPITPEEGVVKDVIYLNLFDEVVLDLLEDDRERHSTVHQRLERRWLGSLKIPFSTLYINAKCDSDEPPQLVQQAEEWQSSLESRYPRRFVKALAMDASGKWVFVPRFLRPLAPPQQLLDSARRPSLVEDVSSTTGDIMALAARFVSLIPTLSDSVLFPGLCDIWSTCDQFLHVLTGDEEEHALLLCNYFLHLGAEAYLLLGSGIPEGQTAYVLTRNASRGRDGRAHLERRDGALIWANVQKHEHPSRLSYNLSKSSHWKPFFAKGKVPPTLDSVQPSELSYEPTDPSYVSRLQQKIEYALKESVMKWRKRFRTSWNRYASQVLRKILPRLESMASASACTDDIQELSEILTSYKMSGFPLSMSFTDVETVIEMVLSTGVHLTESRNVEFALAVHIHPYPSGVLAVWVYIAALTRKS</sequence>
<evidence type="ECO:0000259" key="4">
    <source>
        <dbReference type="Pfam" id="PF24656"/>
    </source>
</evidence>
<reference evidence="5" key="1">
    <citation type="journal article" date="2020" name="Cell">
        <title>Large-Scale Comparative Analyses of Tick Genomes Elucidate Their Genetic Diversity and Vector Capacities.</title>
        <authorList>
            <consortium name="Tick Genome and Microbiome Consortium (TIGMIC)"/>
            <person name="Jia N."/>
            <person name="Wang J."/>
            <person name="Shi W."/>
            <person name="Du L."/>
            <person name="Sun Y."/>
            <person name="Zhan W."/>
            <person name="Jiang J.F."/>
            <person name="Wang Q."/>
            <person name="Zhang B."/>
            <person name="Ji P."/>
            <person name="Bell-Sakyi L."/>
            <person name="Cui X.M."/>
            <person name="Yuan T.T."/>
            <person name="Jiang B.G."/>
            <person name="Yang W.F."/>
            <person name="Lam T.T."/>
            <person name="Chang Q.C."/>
            <person name="Ding S.J."/>
            <person name="Wang X.J."/>
            <person name="Zhu J.G."/>
            <person name="Ruan X.D."/>
            <person name="Zhao L."/>
            <person name="Wei J.T."/>
            <person name="Ye R.Z."/>
            <person name="Que T.C."/>
            <person name="Du C.H."/>
            <person name="Zhou Y.H."/>
            <person name="Cheng J.X."/>
            <person name="Dai P.F."/>
            <person name="Guo W.B."/>
            <person name="Han X.H."/>
            <person name="Huang E.J."/>
            <person name="Li L.F."/>
            <person name="Wei W."/>
            <person name="Gao Y.C."/>
            <person name="Liu J.Z."/>
            <person name="Shao H.Z."/>
            <person name="Wang X."/>
            <person name="Wang C.C."/>
            <person name="Yang T.C."/>
            <person name="Huo Q.B."/>
            <person name="Li W."/>
            <person name="Chen H.Y."/>
            <person name="Chen S.E."/>
            <person name="Zhou L.G."/>
            <person name="Ni X.B."/>
            <person name="Tian J.H."/>
            <person name="Sheng Y."/>
            <person name="Liu T."/>
            <person name="Pan Y.S."/>
            <person name="Xia L.Y."/>
            <person name="Li J."/>
            <person name="Zhao F."/>
            <person name="Cao W.C."/>
        </authorList>
    </citation>
    <scope>NUCLEOTIDE SEQUENCE</scope>
    <source>
        <strain evidence="5">Rmic-2018</strain>
    </source>
</reference>
<dbReference type="GO" id="GO:0035869">
    <property type="term" value="C:ciliary transition zone"/>
    <property type="evidence" value="ECO:0007669"/>
    <property type="project" value="TreeGrafter"/>
</dbReference>
<dbReference type="InterPro" id="IPR028928">
    <property type="entry name" value="CC2D2AN-C2"/>
</dbReference>
<dbReference type="InterPro" id="IPR056288">
    <property type="entry name" value="CEP76_C"/>
</dbReference>
<dbReference type="SUPFAM" id="SSF49562">
    <property type="entry name" value="C2 domain (Calcium/lipid-binding domain, CaLB)"/>
    <property type="match status" value="1"/>
</dbReference>
<feature type="compositionally biased region" description="Polar residues" evidence="1">
    <location>
        <begin position="111"/>
        <end position="124"/>
    </location>
</feature>
<dbReference type="Proteomes" id="UP000821866">
    <property type="component" value="Chromosome 3"/>
</dbReference>
<dbReference type="InterPro" id="IPR035892">
    <property type="entry name" value="C2_domain_sf"/>
</dbReference>
<dbReference type="PANTHER" id="PTHR20837:SF0">
    <property type="entry name" value="COILED-COIL AND C2 DOMAIN-CONTAINING PROTEIN 2A"/>
    <property type="match status" value="1"/>
</dbReference>
<feature type="region of interest" description="Disordered" evidence="1">
    <location>
        <begin position="109"/>
        <end position="141"/>
    </location>
</feature>
<dbReference type="CDD" id="cd00030">
    <property type="entry name" value="C2"/>
    <property type="match status" value="1"/>
</dbReference>
<name>A0A9J6E7L2_RHIMP</name>
<evidence type="ECO:0000259" key="2">
    <source>
        <dbReference type="Pfam" id="PF15625"/>
    </source>
</evidence>
<evidence type="ECO:0000256" key="1">
    <source>
        <dbReference type="SAM" id="MobiDB-lite"/>
    </source>
</evidence>
<dbReference type="InterPro" id="IPR056290">
    <property type="entry name" value="CEPT76/DRC7_peptidase-like_dom"/>
</dbReference>
<dbReference type="Pfam" id="PF15625">
    <property type="entry name" value="CC2D2AN-C2"/>
    <property type="match status" value="1"/>
</dbReference>
<protein>
    <recommendedName>
        <fullName evidence="7">C2 domain-containing protein</fullName>
    </recommendedName>
</protein>
<dbReference type="Gene3D" id="2.60.40.150">
    <property type="entry name" value="C2 domain"/>
    <property type="match status" value="1"/>
</dbReference>
<gene>
    <name evidence="5" type="ORF">HPB51_006544</name>
</gene>
<evidence type="ECO:0000313" key="5">
    <source>
        <dbReference type="EMBL" id="KAH8030112.1"/>
    </source>
</evidence>
<dbReference type="PANTHER" id="PTHR20837">
    <property type="entry name" value="CENTROSOMAL PROTEIN-RELATED"/>
    <property type="match status" value="1"/>
</dbReference>
<proteinExistence type="predicted"/>
<dbReference type="GO" id="GO:1905515">
    <property type="term" value="P:non-motile cilium assembly"/>
    <property type="evidence" value="ECO:0007669"/>
    <property type="project" value="TreeGrafter"/>
</dbReference>
<dbReference type="Pfam" id="PF24656">
    <property type="entry name" value="CEPT76_peptidase"/>
    <property type="match status" value="1"/>
</dbReference>
<reference evidence="5" key="2">
    <citation type="submission" date="2021-09" db="EMBL/GenBank/DDBJ databases">
        <authorList>
            <person name="Jia N."/>
            <person name="Wang J."/>
            <person name="Shi W."/>
            <person name="Du L."/>
            <person name="Sun Y."/>
            <person name="Zhan W."/>
            <person name="Jiang J."/>
            <person name="Wang Q."/>
            <person name="Zhang B."/>
            <person name="Ji P."/>
            <person name="Sakyi L.B."/>
            <person name="Cui X."/>
            <person name="Yuan T."/>
            <person name="Jiang B."/>
            <person name="Yang W."/>
            <person name="Lam T.T.-Y."/>
            <person name="Chang Q."/>
            <person name="Ding S."/>
            <person name="Wang X."/>
            <person name="Zhu J."/>
            <person name="Ruan X."/>
            <person name="Zhao L."/>
            <person name="Wei J."/>
            <person name="Que T."/>
            <person name="Du C."/>
            <person name="Cheng J."/>
            <person name="Dai P."/>
            <person name="Han X."/>
            <person name="Huang E."/>
            <person name="Gao Y."/>
            <person name="Liu J."/>
            <person name="Shao H."/>
            <person name="Ye R."/>
            <person name="Li L."/>
            <person name="Wei W."/>
            <person name="Wang X."/>
            <person name="Wang C."/>
            <person name="Huo Q."/>
            <person name="Li W."/>
            <person name="Guo W."/>
            <person name="Chen H."/>
            <person name="Chen S."/>
            <person name="Zhou L."/>
            <person name="Zhou L."/>
            <person name="Ni X."/>
            <person name="Tian J."/>
            <person name="Zhou Y."/>
            <person name="Sheng Y."/>
            <person name="Liu T."/>
            <person name="Pan Y."/>
            <person name="Xia L."/>
            <person name="Li J."/>
            <person name="Zhao F."/>
            <person name="Cao W."/>
        </authorList>
    </citation>
    <scope>NUCLEOTIDE SEQUENCE</scope>
    <source>
        <strain evidence="5">Rmic-2018</strain>
        <tissue evidence="5">Larvae</tissue>
    </source>
</reference>
<dbReference type="AlphaFoldDB" id="A0A9J6E7L2"/>
<comment type="caution">
    <text evidence="5">The sequence shown here is derived from an EMBL/GenBank/DDBJ whole genome shotgun (WGS) entry which is preliminary data.</text>
</comment>
<dbReference type="EMBL" id="JABSTU010000005">
    <property type="protein sequence ID" value="KAH8030112.1"/>
    <property type="molecule type" value="Genomic_DNA"/>
</dbReference>
<keyword evidence="6" id="KW-1185">Reference proteome</keyword>
<evidence type="ECO:0000259" key="3">
    <source>
        <dbReference type="Pfam" id="PF24652"/>
    </source>
</evidence>
<dbReference type="VEuPathDB" id="VectorBase:LOC119164892"/>
<evidence type="ECO:0008006" key="7">
    <source>
        <dbReference type="Google" id="ProtNLM"/>
    </source>
</evidence>
<dbReference type="GO" id="GO:1904491">
    <property type="term" value="P:protein localization to ciliary transition zone"/>
    <property type="evidence" value="ECO:0007669"/>
    <property type="project" value="TreeGrafter"/>
</dbReference>
<feature type="region of interest" description="Disordered" evidence="1">
    <location>
        <begin position="410"/>
        <end position="436"/>
    </location>
</feature>
<feature type="domain" description="CC2D2A N-terminal C2" evidence="2">
    <location>
        <begin position="468"/>
        <end position="553"/>
    </location>
</feature>